<gene>
    <name evidence="1" type="ORF">EJ06DRAFT_533129</name>
</gene>
<dbReference type="EMBL" id="ML996703">
    <property type="protein sequence ID" value="KAF2397527.1"/>
    <property type="molecule type" value="Genomic_DNA"/>
</dbReference>
<dbReference type="GO" id="GO:0006623">
    <property type="term" value="P:protein targeting to vacuole"/>
    <property type="evidence" value="ECO:0007669"/>
    <property type="project" value="TreeGrafter"/>
</dbReference>
<reference evidence="1" key="1">
    <citation type="journal article" date="2020" name="Stud. Mycol.">
        <title>101 Dothideomycetes genomes: a test case for predicting lifestyles and emergence of pathogens.</title>
        <authorList>
            <person name="Haridas S."/>
            <person name="Albert R."/>
            <person name="Binder M."/>
            <person name="Bloem J."/>
            <person name="Labutti K."/>
            <person name="Salamov A."/>
            <person name="Andreopoulos B."/>
            <person name="Baker S."/>
            <person name="Barry K."/>
            <person name="Bills G."/>
            <person name="Bluhm B."/>
            <person name="Cannon C."/>
            <person name="Castanera R."/>
            <person name="Culley D."/>
            <person name="Daum C."/>
            <person name="Ezra D."/>
            <person name="Gonzalez J."/>
            <person name="Henrissat B."/>
            <person name="Kuo A."/>
            <person name="Liang C."/>
            <person name="Lipzen A."/>
            <person name="Lutzoni F."/>
            <person name="Magnuson J."/>
            <person name="Mondo S."/>
            <person name="Nolan M."/>
            <person name="Ohm R."/>
            <person name="Pangilinan J."/>
            <person name="Park H.-J."/>
            <person name="Ramirez L."/>
            <person name="Alfaro M."/>
            <person name="Sun H."/>
            <person name="Tritt A."/>
            <person name="Yoshinaga Y."/>
            <person name="Zwiers L.-H."/>
            <person name="Turgeon B."/>
            <person name="Goodwin S."/>
            <person name="Spatafora J."/>
            <person name="Crous P."/>
            <person name="Grigoriev I."/>
        </authorList>
    </citation>
    <scope>NUCLEOTIDE SEQUENCE</scope>
    <source>
        <strain evidence="1">CBS 262.69</strain>
    </source>
</reference>
<evidence type="ECO:0000313" key="2">
    <source>
        <dbReference type="Proteomes" id="UP000799640"/>
    </source>
</evidence>
<dbReference type="PANTHER" id="PTHR48220">
    <property type="match status" value="1"/>
</dbReference>
<dbReference type="Pfam" id="PF06101">
    <property type="entry name" value="Vps62"/>
    <property type="match status" value="1"/>
</dbReference>
<dbReference type="GO" id="GO:0000329">
    <property type="term" value="C:fungal-type vacuole membrane"/>
    <property type="evidence" value="ECO:0007669"/>
    <property type="project" value="TreeGrafter"/>
</dbReference>
<dbReference type="InterPro" id="IPR009291">
    <property type="entry name" value="Vps62"/>
</dbReference>
<name>A0A6G1HNW2_9PEZI</name>
<dbReference type="InterPro" id="IPR053102">
    <property type="entry name" value="VPS_Associated"/>
</dbReference>
<evidence type="ECO:0000313" key="1">
    <source>
        <dbReference type="EMBL" id="KAF2397527.1"/>
    </source>
</evidence>
<dbReference type="Proteomes" id="UP000799640">
    <property type="component" value="Unassembled WGS sequence"/>
</dbReference>
<dbReference type="OrthoDB" id="188042at2759"/>
<sequence length="371" mass="41085">MRVKNMARIAALFTSCFGKSNGQMVDPPLISGKANAPEGVPDYVVKYAPLVYLHSDDIYGPSDIGAQLTNTTPKVNFNALPDLKPDPYNLDTMDRMNEAGTNGTNVYLTSNDDISKTPNWLKGVTPNVDGLTKDATTCTVIVVEKGNGTVDAFYMYFYAFNWGGIVLGKNLGNHVGDWEHTMVRFVNGEPKSVWLSQHSGGQAFAYKTLQKDKTGLRPLVFSANGSHANYAVTGLHNHDNADFHLPVPGFVNDYTEAGPLWDPVQSAYWYKWTQPASVPAGTQPPKPEVLSRDTTKLGIFTPYDPETPVGFLYYVGRWGDLRYKVDDPRQDEIFTLAWKYDTGPTGPAYKKLDRKEVWSTAKGKLLTKLVP</sequence>
<proteinExistence type="predicted"/>
<keyword evidence="2" id="KW-1185">Reference proteome</keyword>
<dbReference type="PANTHER" id="PTHR48220:SF1">
    <property type="entry name" value="VACUOLAR PROTEIN SORTING-ASSOCIATED PROTEIN 62-RELATED"/>
    <property type="match status" value="1"/>
</dbReference>
<organism evidence="1 2">
    <name type="scientific">Trichodelitschia bisporula</name>
    <dbReference type="NCBI Taxonomy" id="703511"/>
    <lineage>
        <taxon>Eukaryota</taxon>
        <taxon>Fungi</taxon>
        <taxon>Dikarya</taxon>
        <taxon>Ascomycota</taxon>
        <taxon>Pezizomycotina</taxon>
        <taxon>Dothideomycetes</taxon>
        <taxon>Dothideomycetes incertae sedis</taxon>
        <taxon>Phaeotrichales</taxon>
        <taxon>Phaeotrichaceae</taxon>
        <taxon>Trichodelitschia</taxon>
    </lineage>
</organism>
<dbReference type="AlphaFoldDB" id="A0A6G1HNW2"/>
<evidence type="ECO:0008006" key="3">
    <source>
        <dbReference type="Google" id="ProtNLM"/>
    </source>
</evidence>
<accession>A0A6G1HNW2</accession>
<protein>
    <recommendedName>
        <fullName evidence="3">Vacuolar protein sorting-associated protein 62</fullName>
    </recommendedName>
</protein>